<organism evidence="2 3">
    <name type="scientific">Claviceps pazoutovae</name>
    <dbReference type="NCBI Taxonomy" id="1649127"/>
    <lineage>
        <taxon>Eukaryota</taxon>
        <taxon>Fungi</taxon>
        <taxon>Dikarya</taxon>
        <taxon>Ascomycota</taxon>
        <taxon>Pezizomycotina</taxon>
        <taxon>Sordariomycetes</taxon>
        <taxon>Hypocreomycetidae</taxon>
        <taxon>Hypocreales</taxon>
        <taxon>Clavicipitaceae</taxon>
        <taxon>Claviceps</taxon>
    </lineage>
</organism>
<evidence type="ECO:0000313" key="2">
    <source>
        <dbReference type="EMBL" id="KAG5949144.1"/>
    </source>
</evidence>
<evidence type="ECO:0000256" key="1">
    <source>
        <dbReference type="SAM" id="MobiDB-lite"/>
    </source>
</evidence>
<comment type="caution">
    <text evidence="2">The sequence shown here is derived from an EMBL/GenBank/DDBJ whole genome shotgun (WGS) entry which is preliminary data.</text>
</comment>
<evidence type="ECO:0000313" key="3">
    <source>
        <dbReference type="Proteomes" id="UP000706124"/>
    </source>
</evidence>
<keyword evidence="3" id="KW-1185">Reference proteome</keyword>
<dbReference type="InterPro" id="IPR043136">
    <property type="entry name" value="B30.2/SPRY_sf"/>
</dbReference>
<sequence length="192" mass="21208">MDERAGGGVPLDPNKGRLAMTSIHGGFDKFMGSRDSDFGSPKSGDPFFIPSHLSSSNYIRKLKKEYEAKILRAAKESKLSPAASRPAPRSSEFTQPRLPAGSHRGISHSVVERPPLPEEISDVAPLPSRWNKDDLWGSIEVHSDGQSVEYTGSRSLHDRDQEAAAVRANHHMPSQCGLYYFEVSIVHGRRDE</sequence>
<dbReference type="AlphaFoldDB" id="A0A9P7MJ35"/>
<feature type="region of interest" description="Disordered" evidence="1">
    <location>
        <begin position="1"/>
        <end position="20"/>
    </location>
</feature>
<feature type="compositionally biased region" description="Low complexity" evidence="1">
    <location>
        <begin position="80"/>
        <end position="91"/>
    </location>
</feature>
<gene>
    <name evidence="2" type="ORF">E4U60_007280</name>
</gene>
<dbReference type="Proteomes" id="UP000706124">
    <property type="component" value="Unassembled WGS sequence"/>
</dbReference>
<dbReference type="EMBL" id="SRPO01000008">
    <property type="protein sequence ID" value="KAG5949144.1"/>
    <property type="molecule type" value="Genomic_DNA"/>
</dbReference>
<name>A0A9P7MJ35_9HYPO</name>
<protein>
    <submittedName>
        <fullName evidence="2">Uncharacterized protein</fullName>
    </submittedName>
</protein>
<accession>A0A9P7MJ35</accession>
<dbReference type="OrthoDB" id="25503at2759"/>
<proteinExistence type="predicted"/>
<dbReference type="SUPFAM" id="SSF49899">
    <property type="entry name" value="Concanavalin A-like lectins/glucanases"/>
    <property type="match status" value="1"/>
</dbReference>
<dbReference type="InterPro" id="IPR013320">
    <property type="entry name" value="ConA-like_dom_sf"/>
</dbReference>
<reference evidence="2 3" key="1">
    <citation type="journal article" date="2020" name="bioRxiv">
        <title>Whole genome comparisons of ergot fungi reveals the divergence and evolution of species within the genus Claviceps are the result of varying mechanisms driving genome evolution and host range expansion.</title>
        <authorList>
            <person name="Wyka S.A."/>
            <person name="Mondo S.J."/>
            <person name="Liu M."/>
            <person name="Dettman J."/>
            <person name="Nalam V."/>
            <person name="Broders K.D."/>
        </authorList>
    </citation>
    <scope>NUCLEOTIDE SEQUENCE [LARGE SCALE GENOMIC DNA]</scope>
    <source>
        <strain evidence="2 3">CCC 1485</strain>
    </source>
</reference>
<feature type="region of interest" description="Disordered" evidence="1">
    <location>
        <begin position="74"/>
        <end position="125"/>
    </location>
</feature>
<dbReference type="Gene3D" id="2.60.120.920">
    <property type="match status" value="1"/>
</dbReference>